<dbReference type="Pfam" id="PF20867">
    <property type="entry name" value="UVSSA_N"/>
    <property type="match status" value="1"/>
</dbReference>
<evidence type="ECO:0000256" key="3">
    <source>
        <dbReference type="ARBA" id="ARBA00022111"/>
    </source>
</evidence>
<keyword evidence="15" id="KW-1185">Reference proteome</keyword>
<sequence length="730" mass="83448">MDGAKRDELSNLVEELTTSGNADLNPSKMKAVKKICKLSNVYIDHFYHLIMSQLSQDHCQIRLSAFQMASEIFSRSHHFRLLLVADLQHFLELTMETDTEQPLPPPKEIARKLRRLAVQTLQSWQGTYGDAYKKLVVGYHFLKKVKKVDFEDVDARTLAERRRQEEKQERLRRIYIEKMDKAKQEMEETCSEIEKNLTELNSCMDLLMPTLSNFHLCDLEPLPNSAHPVDDIKIRSSSVSGHELNADRKEIGYKDMKLEEDEEEGRSDWEEEVPDENVALRSAGLLSHKYSLELNVPTEMKLQETDDNEAVINTMRDLHRLLTTKHRPAVQSWIQVFTKVGDEHLLRRALDYKSSVDTALKRHEGLHICYRSRQRRVVRADDTDDEDFEEVPEKEGYEPHIPAHLRAEYGLEPLPSTSFSVAFQMHPQPDEKPSISRAANAPATISASHRRRIREEEQDPTCAAATLKVLKKSLQQSASSSSACAGLEQGQGTTGTAEQQAEDTGGQKAIAPVVPFGLDLFYWGEEQPSSGKIIKSASQHQFWVPHEMEEEVENEELSAQGKSRYITFAGSFQPVQHTCRAPMPSGTLCQRQDRVKCPFHGLIIPRDECGNPTNPEDAAHMMEEKRKKREQQPDWQDTELMREIEAATGEDLGSSRSYGKGKMGKGSKGKGKKMKYPNLTDLKQSSNTSRFRLEKKVFNKSSMRRVTEVMNKMDRKKHDKFSNQFNYALN</sequence>
<accession>A0AAY4F134</accession>
<feature type="region of interest" description="Disordered" evidence="12">
    <location>
        <begin position="426"/>
        <end position="459"/>
    </location>
</feature>
<evidence type="ECO:0000256" key="9">
    <source>
        <dbReference type="ARBA" id="ARBA00023054"/>
    </source>
</evidence>
<evidence type="ECO:0000256" key="10">
    <source>
        <dbReference type="ARBA" id="ARBA00023204"/>
    </source>
</evidence>
<name>A0AAY4F134_9TELE</name>
<reference evidence="14" key="3">
    <citation type="submission" date="2025-09" db="UniProtKB">
        <authorList>
            <consortium name="Ensembl"/>
        </authorList>
    </citation>
    <scope>IDENTIFICATION</scope>
</reference>
<keyword evidence="8" id="KW-0862">Zinc</keyword>
<dbReference type="InterPro" id="IPR018610">
    <property type="entry name" value="UVSSA"/>
</dbReference>
<evidence type="ECO:0000256" key="8">
    <source>
        <dbReference type="ARBA" id="ARBA00022833"/>
    </source>
</evidence>
<dbReference type="GO" id="GO:0009411">
    <property type="term" value="P:response to UV"/>
    <property type="evidence" value="ECO:0007669"/>
    <property type="project" value="InterPro"/>
</dbReference>
<evidence type="ECO:0000256" key="7">
    <source>
        <dbReference type="ARBA" id="ARBA00022771"/>
    </source>
</evidence>
<dbReference type="PANTHER" id="PTHR28670">
    <property type="entry name" value="UV-STIMULATED SCAFFOLD PROTEIN A"/>
    <property type="match status" value="1"/>
</dbReference>
<protein>
    <recommendedName>
        <fullName evidence="3">UV-stimulated scaffold protein A</fullName>
    </recommendedName>
</protein>
<keyword evidence="9 11" id="KW-0175">Coiled coil</keyword>
<evidence type="ECO:0000313" key="15">
    <source>
        <dbReference type="Proteomes" id="UP000694580"/>
    </source>
</evidence>
<organism evidence="14 15">
    <name type="scientific">Denticeps clupeoides</name>
    <name type="common">denticle herring</name>
    <dbReference type="NCBI Taxonomy" id="299321"/>
    <lineage>
        <taxon>Eukaryota</taxon>
        <taxon>Metazoa</taxon>
        <taxon>Chordata</taxon>
        <taxon>Craniata</taxon>
        <taxon>Vertebrata</taxon>
        <taxon>Euteleostomi</taxon>
        <taxon>Actinopterygii</taxon>
        <taxon>Neopterygii</taxon>
        <taxon>Teleostei</taxon>
        <taxon>Clupei</taxon>
        <taxon>Clupeiformes</taxon>
        <taxon>Denticipitoidei</taxon>
        <taxon>Denticipitidae</taxon>
        <taxon>Denticeps</taxon>
    </lineage>
</organism>
<evidence type="ECO:0000256" key="2">
    <source>
        <dbReference type="ARBA" id="ARBA00009240"/>
    </source>
</evidence>
<evidence type="ECO:0000259" key="13">
    <source>
        <dbReference type="Pfam" id="PF09740"/>
    </source>
</evidence>
<evidence type="ECO:0000256" key="4">
    <source>
        <dbReference type="ARBA" id="ARBA00022454"/>
    </source>
</evidence>
<dbReference type="GO" id="GO:0008270">
    <property type="term" value="F:zinc ion binding"/>
    <property type="evidence" value="ECO:0007669"/>
    <property type="project" value="UniProtKB-KW"/>
</dbReference>
<evidence type="ECO:0000256" key="12">
    <source>
        <dbReference type="SAM" id="MobiDB-lite"/>
    </source>
</evidence>
<dbReference type="GeneTree" id="ENSGT00940000164256"/>
<reference evidence="14 15" key="1">
    <citation type="submission" date="2020-06" db="EMBL/GenBank/DDBJ databases">
        <authorList>
            <consortium name="Wellcome Sanger Institute Data Sharing"/>
        </authorList>
    </citation>
    <scope>NUCLEOTIDE SEQUENCE [LARGE SCALE GENOMIC DNA]</scope>
</reference>
<dbReference type="GeneID" id="114802902"/>
<dbReference type="InterPro" id="IPR049431">
    <property type="entry name" value="UVSSA_C"/>
</dbReference>
<feature type="region of interest" description="Disordered" evidence="12">
    <location>
        <begin position="485"/>
        <end position="507"/>
    </location>
</feature>
<dbReference type="Proteomes" id="UP000694580">
    <property type="component" value="Chromosome 14"/>
</dbReference>
<feature type="domain" description="UV-stimulated scaffold protein A C-terminal" evidence="13">
    <location>
        <begin position="511"/>
        <end position="614"/>
    </location>
</feature>
<dbReference type="GO" id="GO:0006283">
    <property type="term" value="P:transcription-coupled nucleotide-excision repair"/>
    <property type="evidence" value="ECO:0007669"/>
    <property type="project" value="TreeGrafter"/>
</dbReference>
<dbReference type="InterPro" id="IPR049408">
    <property type="entry name" value="UVSSA_N_a-solenoid_rpt"/>
</dbReference>
<dbReference type="RefSeq" id="XP_028857874.1">
    <property type="nucleotide sequence ID" value="XM_029002041.1"/>
</dbReference>
<dbReference type="GO" id="GO:0000993">
    <property type="term" value="F:RNA polymerase II complex binding"/>
    <property type="evidence" value="ECO:0007669"/>
    <property type="project" value="TreeGrafter"/>
</dbReference>
<dbReference type="Pfam" id="PF09740">
    <property type="entry name" value="DUF2043"/>
    <property type="match status" value="1"/>
</dbReference>
<evidence type="ECO:0000256" key="11">
    <source>
        <dbReference type="SAM" id="Coils"/>
    </source>
</evidence>
<keyword evidence="6" id="KW-0227">DNA damage</keyword>
<keyword evidence="4" id="KW-0158">Chromosome</keyword>
<feature type="compositionally biased region" description="Low complexity" evidence="12">
    <location>
        <begin position="485"/>
        <end position="499"/>
    </location>
</feature>
<dbReference type="GO" id="GO:0005694">
    <property type="term" value="C:chromosome"/>
    <property type="evidence" value="ECO:0007669"/>
    <property type="project" value="UniProtKB-SubCell"/>
</dbReference>
<comment type="similarity">
    <text evidence="2">Belongs to the UVSSA family.</text>
</comment>
<dbReference type="AlphaFoldDB" id="A0AAY4F134"/>
<gene>
    <name evidence="14" type="primary">UVSSA</name>
</gene>
<dbReference type="Ensembl" id="ENSDCDT00010073849.1">
    <property type="protein sequence ID" value="ENSDCDP00010063044.1"/>
    <property type="gene ID" value="ENSDCDG00010034451.1"/>
</dbReference>
<evidence type="ECO:0000256" key="5">
    <source>
        <dbReference type="ARBA" id="ARBA00022723"/>
    </source>
</evidence>
<proteinExistence type="inferred from homology"/>
<feature type="region of interest" description="Disordered" evidence="12">
    <location>
        <begin position="608"/>
        <end position="688"/>
    </location>
</feature>
<evidence type="ECO:0000256" key="1">
    <source>
        <dbReference type="ARBA" id="ARBA00004286"/>
    </source>
</evidence>
<feature type="coiled-coil region" evidence="11">
    <location>
        <begin position="165"/>
        <end position="203"/>
    </location>
</feature>
<feature type="compositionally biased region" description="Basic residues" evidence="12">
    <location>
        <begin position="662"/>
        <end position="675"/>
    </location>
</feature>
<evidence type="ECO:0000256" key="6">
    <source>
        <dbReference type="ARBA" id="ARBA00022763"/>
    </source>
</evidence>
<comment type="subcellular location">
    <subcellularLocation>
        <location evidence="1">Chromosome</location>
    </subcellularLocation>
</comment>
<reference evidence="14" key="2">
    <citation type="submission" date="2025-08" db="UniProtKB">
        <authorList>
            <consortium name="Ensembl"/>
        </authorList>
    </citation>
    <scope>IDENTIFICATION</scope>
</reference>
<keyword evidence="7" id="KW-0863">Zinc-finger</keyword>
<dbReference type="PANTHER" id="PTHR28670:SF1">
    <property type="entry name" value="UV-STIMULATED SCAFFOLD PROTEIN A"/>
    <property type="match status" value="1"/>
</dbReference>
<keyword evidence="10" id="KW-0234">DNA repair</keyword>
<evidence type="ECO:0000313" key="14">
    <source>
        <dbReference type="Ensembl" id="ENSDCDP00010063044.1"/>
    </source>
</evidence>
<keyword evidence="5" id="KW-0479">Metal-binding</keyword>